<evidence type="ECO:0000313" key="7">
    <source>
        <dbReference type="EMBL" id="CAH0110665.1"/>
    </source>
</evidence>
<dbReference type="GO" id="GO:0004888">
    <property type="term" value="F:transmembrane signaling receptor activity"/>
    <property type="evidence" value="ECO:0007669"/>
    <property type="project" value="InterPro"/>
</dbReference>
<feature type="transmembrane region" description="Helical" evidence="5">
    <location>
        <begin position="315"/>
        <end position="337"/>
    </location>
</feature>
<reference evidence="7" key="1">
    <citation type="submission" date="2021-11" db="EMBL/GenBank/DDBJ databases">
        <authorList>
            <person name="Schell T."/>
        </authorList>
    </citation>
    <scope>NUCLEOTIDE SEQUENCE</scope>
    <source>
        <strain evidence="7">M5</strain>
    </source>
</reference>
<feature type="transmembrane region" description="Helical" evidence="5">
    <location>
        <begin position="171"/>
        <end position="189"/>
    </location>
</feature>
<proteinExistence type="predicted"/>
<dbReference type="Gene3D" id="1.20.58.390">
    <property type="entry name" value="Neurotransmitter-gated ion-channel transmembrane domain"/>
    <property type="match status" value="1"/>
</dbReference>
<evidence type="ECO:0000256" key="4">
    <source>
        <dbReference type="ARBA" id="ARBA00023136"/>
    </source>
</evidence>
<dbReference type="PANTHER" id="PTHR18945">
    <property type="entry name" value="NEUROTRANSMITTER GATED ION CHANNEL"/>
    <property type="match status" value="1"/>
</dbReference>
<gene>
    <name evidence="7" type="ORF">DGAL_LOCUS14256</name>
</gene>
<evidence type="ECO:0000259" key="6">
    <source>
        <dbReference type="Pfam" id="PF02931"/>
    </source>
</evidence>
<comment type="caution">
    <text evidence="7">The sequence shown here is derived from an EMBL/GenBank/DDBJ whole genome shotgun (WGS) entry which is preliminary data.</text>
</comment>
<evidence type="ECO:0000256" key="1">
    <source>
        <dbReference type="ARBA" id="ARBA00004141"/>
    </source>
</evidence>
<dbReference type="GO" id="GO:0016020">
    <property type="term" value="C:membrane"/>
    <property type="evidence" value="ECO:0007669"/>
    <property type="project" value="UniProtKB-SubCell"/>
</dbReference>
<dbReference type="Pfam" id="PF02931">
    <property type="entry name" value="Neur_chan_LBD"/>
    <property type="match status" value="1"/>
</dbReference>
<feature type="transmembrane region" description="Helical" evidence="5">
    <location>
        <begin position="145"/>
        <end position="162"/>
    </location>
</feature>
<evidence type="ECO:0000256" key="2">
    <source>
        <dbReference type="ARBA" id="ARBA00022692"/>
    </source>
</evidence>
<feature type="transmembrane region" description="Helical" evidence="5">
    <location>
        <begin position="201"/>
        <end position="220"/>
    </location>
</feature>
<evidence type="ECO:0000256" key="5">
    <source>
        <dbReference type="SAM" id="Phobius"/>
    </source>
</evidence>
<protein>
    <recommendedName>
        <fullName evidence="6">Neurotransmitter-gated ion-channel ligand-binding domain-containing protein</fullName>
    </recommendedName>
</protein>
<accession>A0A8J2WMS8</accession>
<keyword evidence="2 5" id="KW-0812">Transmembrane</keyword>
<dbReference type="InterPro" id="IPR006201">
    <property type="entry name" value="Neur_channel"/>
</dbReference>
<keyword evidence="4 5" id="KW-0472">Membrane</keyword>
<dbReference type="CDD" id="cd18989">
    <property type="entry name" value="LGIC_ECD_cation"/>
    <property type="match status" value="1"/>
</dbReference>
<name>A0A8J2WMS8_9CRUS</name>
<evidence type="ECO:0000256" key="3">
    <source>
        <dbReference type="ARBA" id="ARBA00022989"/>
    </source>
</evidence>
<sequence>MVRNLKFISDLLWKPDIVVFNNVRGYDPIPPSQAILLYDGVVYYIPPLYFVTPCDLELTKWPEGFQKCEIRFGAWTLDSSEILLGVLDNQTKADLKHYTNGNLQWKITDTTVTTNSYFNCCSPYYQDVIVTIQLQRKSSVAEKTAIMSSVGIWICVLLSYWMKPQSTDRITIGYLGFFGMAFILIYFLWKLPTGKNIPVVVITHATLLLLCGSNCAITMINRRIVRQSCKSVPRWIHFLTKNSVLGFLLPNRTSLPDDELHQVCFEVDHNNSNTPSSFSPISLNLVGQPVPHQVWKQRNSTTQRWLQIASILDRLAFIISMLISFPLIGYTGLVSIMNN</sequence>
<dbReference type="InterPro" id="IPR006202">
    <property type="entry name" value="Neur_chan_lig-bd"/>
</dbReference>
<dbReference type="InterPro" id="IPR036719">
    <property type="entry name" value="Neuro-gated_channel_TM_sf"/>
</dbReference>
<dbReference type="OrthoDB" id="410315at2759"/>
<dbReference type="EMBL" id="CAKKLH010000304">
    <property type="protein sequence ID" value="CAH0110665.1"/>
    <property type="molecule type" value="Genomic_DNA"/>
</dbReference>
<dbReference type="Gene3D" id="2.70.170.10">
    <property type="entry name" value="Neurotransmitter-gated ion-channel ligand-binding domain"/>
    <property type="match status" value="1"/>
</dbReference>
<evidence type="ECO:0000313" key="8">
    <source>
        <dbReference type="Proteomes" id="UP000789390"/>
    </source>
</evidence>
<dbReference type="SUPFAM" id="SSF63712">
    <property type="entry name" value="Nicotinic receptor ligand binding domain-like"/>
    <property type="match status" value="1"/>
</dbReference>
<keyword evidence="8" id="KW-1185">Reference proteome</keyword>
<dbReference type="InterPro" id="IPR038050">
    <property type="entry name" value="Neuro_actylchol_rec"/>
</dbReference>
<organism evidence="7 8">
    <name type="scientific">Daphnia galeata</name>
    <dbReference type="NCBI Taxonomy" id="27404"/>
    <lineage>
        <taxon>Eukaryota</taxon>
        <taxon>Metazoa</taxon>
        <taxon>Ecdysozoa</taxon>
        <taxon>Arthropoda</taxon>
        <taxon>Crustacea</taxon>
        <taxon>Branchiopoda</taxon>
        <taxon>Diplostraca</taxon>
        <taxon>Cladocera</taxon>
        <taxon>Anomopoda</taxon>
        <taxon>Daphniidae</taxon>
        <taxon>Daphnia</taxon>
    </lineage>
</organism>
<feature type="domain" description="Neurotransmitter-gated ion-channel ligand-binding" evidence="6">
    <location>
        <begin position="2"/>
        <end position="137"/>
    </location>
</feature>
<dbReference type="Proteomes" id="UP000789390">
    <property type="component" value="Unassembled WGS sequence"/>
</dbReference>
<dbReference type="GO" id="GO:0005230">
    <property type="term" value="F:extracellular ligand-gated monoatomic ion channel activity"/>
    <property type="evidence" value="ECO:0007669"/>
    <property type="project" value="InterPro"/>
</dbReference>
<keyword evidence="3 5" id="KW-1133">Transmembrane helix</keyword>
<dbReference type="SUPFAM" id="SSF90112">
    <property type="entry name" value="Neurotransmitter-gated ion-channel transmembrane pore"/>
    <property type="match status" value="1"/>
</dbReference>
<dbReference type="InterPro" id="IPR036734">
    <property type="entry name" value="Neur_chan_lig-bd_sf"/>
</dbReference>
<comment type="subcellular location">
    <subcellularLocation>
        <location evidence="1">Membrane</location>
        <topology evidence="1">Multi-pass membrane protein</topology>
    </subcellularLocation>
</comment>
<dbReference type="AlphaFoldDB" id="A0A8J2WMS8"/>